<dbReference type="AlphaFoldDB" id="A0A8H3E793"/>
<evidence type="ECO:0000313" key="1">
    <source>
        <dbReference type="EMBL" id="CAE7223985.1"/>
    </source>
</evidence>
<reference evidence="1" key="1">
    <citation type="submission" date="2021-01" db="EMBL/GenBank/DDBJ databases">
        <authorList>
            <person name="Kaushik A."/>
        </authorList>
    </citation>
    <scope>NUCLEOTIDE SEQUENCE</scope>
    <source>
        <strain evidence="1">AG5</strain>
    </source>
</reference>
<dbReference type="EMBL" id="CAJNJQ010006215">
    <property type="protein sequence ID" value="CAE7223985.1"/>
    <property type="molecule type" value="Genomic_DNA"/>
</dbReference>
<accession>A0A8H3E793</accession>
<organism evidence="1 2">
    <name type="scientific">Rhizoctonia solani</name>
    <dbReference type="NCBI Taxonomy" id="456999"/>
    <lineage>
        <taxon>Eukaryota</taxon>
        <taxon>Fungi</taxon>
        <taxon>Dikarya</taxon>
        <taxon>Basidiomycota</taxon>
        <taxon>Agaricomycotina</taxon>
        <taxon>Agaricomycetes</taxon>
        <taxon>Cantharellales</taxon>
        <taxon>Ceratobasidiaceae</taxon>
        <taxon>Rhizoctonia</taxon>
    </lineage>
</organism>
<evidence type="ECO:0000313" key="2">
    <source>
        <dbReference type="Proteomes" id="UP000663827"/>
    </source>
</evidence>
<sequence>MARVSSRGTGFDLLTLFGCNICILPCGSMQSGRQRGHDALPHLHKEDASSIASSQQSDINPAVKDRLHTHGRDPNGEFKIWNCTGWKLVVDEINPNAQLDKELVLNFYDCAHLRL</sequence>
<comment type="caution">
    <text evidence="1">The sequence shown here is derived from an EMBL/GenBank/DDBJ whole genome shotgun (WGS) entry which is preliminary data.</text>
</comment>
<name>A0A8H3E793_9AGAM</name>
<protein>
    <submittedName>
        <fullName evidence="1">Uncharacterized protein</fullName>
    </submittedName>
</protein>
<gene>
    <name evidence="1" type="ORF">RDB_LOCUS171427</name>
</gene>
<dbReference type="Proteomes" id="UP000663827">
    <property type="component" value="Unassembled WGS sequence"/>
</dbReference>
<proteinExistence type="predicted"/>